<keyword evidence="2" id="KW-0689">Ribosomal protein</keyword>
<dbReference type="Pfam" id="PF00886">
    <property type="entry name" value="Ribosomal_S16"/>
    <property type="match status" value="1"/>
</dbReference>
<protein>
    <recommendedName>
        <fullName evidence="7">Ribosomal protein S16</fullName>
    </recommendedName>
</protein>
<dbReference type="OrthoDB" id="407221at2759"/>
<name>A0A9P6JEQ1_MORAP</name>
<dbReference type="PANTHER" id="PTHR12919:SF20">
    <property type="entry name" value="SMALL RIBOSOMAL SUBUNIT PROTEIN BS16M"/>
    <property type="match status" value="1"/>
</dbReference>
<evidence type="ECO:0000313" key="5">
    <source>
        <dbReference type="EMBL" id="KAF9968484.1"/>
    </source>
</evidence>
<organism evidence="5 6">
    <name type="scientific">Mortierella alpina</name>
    <name type="common">Oleaginous fungus</name>
    <name type="synonym">Mortierella renispora</name>
    <dbReference type="NCBI Taxonomy" id="64518"/>
    <lineage>
        <taxon>Eukaryota</taxon>
        <taxon>Fungi</taxon>
        <taxon>Fungi incertae sedis</taxon>
        <taxon>Mucoromycota</taxon>
        <taxon>Mortierellomycotina</taxon>
        <taxon>Mortierellomycetes</taxon>
        <taxon>Mortierellales</taxon>
        <taxon>Mortierellaceae</taxon>
        <taxon>Mortierella</taxon>
    </lineage>
</organism>
<dbReference type="InterPro" id="IPR023803">
    <property type="entry name" value="Ribosomal_bS16_dom_sf"/>
</dbReference>
<keyword evidence="6" id="KW-1185">Reference proteome</keyword>
<keyword evidence="3" id="KW-0687">Ribonucleoprotein</keyword>
<dbReference type="Gene3D" id="3.30.1320.10">
    <property type="match status" value="1"/>
</dbReference>
<evidence type="ECO:0000256" key="1">
    <source>
        <dbReference type="ARBA" id="ARBA00006668"/>
    </source>
</evidence>
<dbReference type="PANTHER" id="PTHR12919">
    <property type="entry name" value="30S RIBOSOMAL PROTEIN S16"/>
    <property type="match status" value="1"/>
</dbReference>
<evidence type="ECO:0000256" key="4">
    <source>
        <dbReference type="SAM" id="MobiDB-lite"/>
    </source>
</evidence>
<feature type="compositionally biased region" description="Low complexity" evidence="4">
    <location>
        <begin position="97"/>
        <end position="112"/>
    </location>
</feature>
<reference evidence="5" key="1">
    <citation type="journal article" date="2020" name="Fungal Divers.">
        <title>Resolving the Mortierellaceae phylogeny through synthesis of multi-gene phylogenetics and phylogenomics.</title>
        <authorList>
            <person name="Vandepol N."/>
            <person name="Liber J."/>
            <person name="Desiro A."/>
            <person name="Na H."/>
            <person name="Kennedy M."/>
            <person name="Barry K."/>
            <person name="Grigoriev I.V."/>
            <person name="Miller A.N."/>
            <person name="O'Donnell K."/>
            <person name="Stajich J.E."/>
            <person name="Bonito G."/>
        </authorList>
    </citation>
    <scope>NUCLEOTIDE SEQUENCE</scope>
    <source>
        <strain evidence="5">CK1249</strain>
    </source>
</reference>
<dbReference type="GO" id="GO:0003735">
    <property type="term" value="F:structural constituent of ribosome"/>
    <property type="evidence" value="ECO:0007669"/>
    <property type="project" value="InterPro"/>
</dbReference>
<dbReference type="Proteomes" id="UP000738359">
    <property type="component" value="Unassembled WGS sequence"/>
</dbReference>
<proteinExistence type="inferred from homology"/>
<evidence type="ECO:0000256" key="2">
    <source>
        <dbReference type="ARBA" id="ARBA00022980"/>
    </source>
</evidence>
<dbReference type="SUPFAM" id="SSF54565">
    <property type="entry name" value="Ribosomal protein S16"/>
    <property type="match status" value="1"/>
</dbReference>
<accession>A0A9P6JEQ1</accession>
<comment type="similarity">
    <text evidence="1">Belongs to the bacterial ribosomal protein bS16 family.</text>
</comment>
<dbReference type="AlphaFoldDB" id="A0A9P6JEQ1"/>
<feature type="compositionally biased region" description="Pro residues" evidence="4">
    <location>
        <begin position="83"/>
        <end position="96"/>
    </location>
</feature>
<dbReference type="GO" id="GO:0032543">
    <property type="term" value="P:mitochondrial translation"/>
    <property type="evidence" value="ECO:0007669"/>
    <property type="project" value="TreeGrafter"/>
</dbReference>
<dbReference type="NCBIfam" id="TIGR00002">
    <property type="entry name" value="S16"/>
    <property type="match status" value="1"/>
</dbReference>
<feature type="region of interest" description="Disordered" evidence="4">
    <location>
        <begin position="82"/>
        <end position="112"/>
    </location>
</feature>
<sequence length="112" mass="12210">MISIKLARHGLKNTPFFHIVVLQSRSRPTRKPIEQLGTYNPIPHKDGSKDITLNFERAKYWISVGAKPSESVARILAKADIIPPRPRPGMPNPSPSTPIKAPAPSAPSTPSA</sequence>
<gene>
    <name evidence="5" type="ORF">BGZ70_003338</name>
</gene>
<dbReference type="HAMAP" id="MF_00385">
    <property type="entry name" value="Ribosomal_bS16"/>
    <property type="match status" value="1"/>
</dbReference>
<evidence type="ECO:0000256" key="3">
    <source>
        <dbReference type="ARBA" id="ARBA00023274"/>
    </source>
</evidence>
<dbReference type="InterPro" id="IPR000307">
    <property type="entry name" value="Ribosomal_bS16"/>
</dbReference>
<comment type="caution">
    <text evidence="5">The sequence shown here is derived from an EMBL/GenBank/DDBJ whole genome shotgun (WGS) entry which is preliminary data.</text>
</comment>
<evidence type="ECO:0008006" key="7">
    <source>
        <dbReference type="Google" id="ProtNLM"/>
    </source>
</evidence>
<dbReference type="GO" id="GO:0005763">
    <property type="term" value="C:mitochondrial small ribosomal subunit"/>
    <property type="evidence" value="ECO:0007669"/>
    <property type="project" value="TreeGrafter"/>
</dbReference>
<evidence type="ECO:0000313" key="6">
    <source>
        <dbReference type="Proteomes" id="UP000738359"/>
    </source>
</evidence>
<dbReference type="EMBL" id="JAAAHY010000019">
    <property type="protein sequence ID" value="KAF9968484.1"/>
    <property type="molecule type" value="Genomic_DNA"/>
</dbReference>